<dbReference type="InterPro" id="IPR018194">
    <property type="entry name" value="Ni-dep_hyd_lsu_Ni_BS"/>
</dbReference>
<dbReference type="InterPro" id="IPR001501">
    <property type="entry name" value="Ni-dep_hyd_lsu"/>
</dbReference>
<comment type="cofactor">
    <cofactor evidence="8">
        <name>Fe cation</name>
        <dbReference type="ChEBI" id="CHEBI:24875"/>
    </cofactor>
</comment>
<feature type="binding site" evidence="8">
    <location>
        <position position="454"/>
    </location>
    <ligand>
        <name>Ni(2+)</name>
        <dbReference type="ChEBI" id="CHEBI:49786"/>
    </ligand>
</feature>
<feature type="binding site" evidence="8">
    <location>
        <position position="66"/>
    </location>
    <ligand>
        <name>Ni(2+)</name>
        <dbReference type="ChEBI" id="CHEBI:49786"/>
    </ligand>
</feature>
<dbReference type="AlphaFoldDB" id="A0A6C2UQQ1"/>
<keyword evidence="7" id="KW-0560">Oxidoreductase</keyword>
<dbReference type="InterPro" id="IPR029014">
    <property type="entry name" value="NiFe-Hase_large"/>
</dbReference>
<feature type="binding site" evidence="8">
    <location>
        <position position="47"/>
    </location>
    <ligand>
        <name>Mg(2+)</name>
        <dbReference type="ChEBI" id="CHEBI:18420"/>
    </ligand>
</feature>
<dbReference type="Gene3D" id="1.10.645.10">
    <property type="entry name" value="Cytochrome-c3 Hydrogenase, chain B"/>
    <property type="match status" value="1"/>
</dbReference>
<feature type="binding site" evidence="8">
    <location>
        <position position="69"/>
    </location>
    <ligand>
        <name>Fe cation</name>
        <dbReference type="ChEBI" id="CHEBI:24875"/>
    </ligand>
</feature>
<dbReference type="GO" id="GO:0008901">
    <property type="term" value="F:ferredoxin hydrogenase activity"/>
    <property type="evidence" value="ECO:0007669"/>
    <property type="project" value="InterPro"/>
</dbReference>
<dbReference type="SUPFAM" id="SSF56762">
    <property type="entry name" value="HydB/Nqo4-like"/>
    <property type="match status" value="1"/>
</dbReference>
<feature type="binding site" evidence="8">
    <location>
        <position position="460"/>
    </location>
    <ligand>
        <name>Mg(2+)</name>
        <dbReference type="ChEBI" id="CHEBI:18420"/>
    </ligand>
</feature>
<keyword evidence="8" id="KW-0408">Iron</keyword>
<sequence length="483" mass="52481">MPIITASIDPVTRIEGHLKVDVEIDTVDGVQQVVDAHCVGTLFRGFEKIMEGRDPRDAPNITSRICGVCPTSHGMAAALTLDNAFGVTPPTAGIMMRNLVHGACFLESDILHFYILSLLDYIKGPAMAPWQPGWDTGRRLDSATESRLVGSYLKAIEIRRKCHEMGAIYGGKLPHTPSFIAGGFTAVSTAQNKTDFQTLLTEIIAFIEETYIPDVELLGALYPDYYNIGKGYGNLMSYGVFQEGAGTLFAPGLVNDGSEAIQALDIGQVTEQVTHSWYDDATNDKHPSVGDTVPQHPKAEGYSWLKAPRYSGTNYECGPLARMRVNGDYAGGVSVMDRHMARSQEAFKIASAMQVWLDAVEVGAYGYSPAAVPTAEKSGVGLTEAPRGALGHWLTVKEEKVAAYQVVTPTCWNCSPRDTVGNRGPMEEALIGVPVKKADQPVEVLRLIHSFDPCLDCATHVMRPDRKGKVYIVDRTGVREADA</sequence>
<protein>
    <submittedName>
        <fullName evidence="9">Periplasmic [NiFeSe] hydrogenase large subunit</fullName>
    </submittedName>
</protein>
<dbReference type="InterPro" id="IPR050867">
    <property type="entry name" value="NiFe/NiFeSe_hydrgnase_LSU"/>
</dbReference>
<evidence type="ECO:0000313" key="10">
    <source>
        <dbReference type="Proteomes" id="UP000346198"/>
    </source>
</evidence>
<dbReference type="Pfam" id="PF00374">
    <property type="entry name" value="NiFeSe_Hases"/>
    <property type="match status" value="3"/>
</dbReference>
<comment type="subunit">
    <text evidence="4">Heterodimer of a large and a small subunit.</text>
</comment>
<evidence type="ECO:0000256" key="6">
    <source>
        <dbReference type="ARBA" id="ARBA00022723"/>
    </source>
</evidence>
<dbReference type="EMBL" id="CAAHFH010000002">
    <property type="protein sequence ID" value="VGO22620.1"/>
    <property type="molecule type" value="Genomic_DNA"/>
</dbReference>
<evidence type="ECO:0000256" key="8">
    <source>
        <dbReference type="PIRSR" id="PIRSR601501-1"/>
    </source>
</evidence>
<dbReference type="Proteomes" id="UP000346198">
    <property type="component" value="Unassembled WGS sequence"/>
</dbReference>
<dbReference type="PANTHER" id="PTHR42958:SF2">
    <property type="entry name" value="UPTAKE HYDROGENASE LARGE SUBUNIT"/>
    <property type="match status" value="1"/>
</dbReference>
<dbReference type="RefSeq" id="WP_222846418.1">
    <property type="nucleotide sequence ID" value="NZ_CAAHFH010000002.1"/>
</dbReference>
<proteinExistence type="inferred from homology"/>
<feature type="binding site" evidence="8">
    <location>
        <position position="69"/>
    </location>
    <ligand>
        <name>Ni(2+)</name>
        <dbReference type="ChEBI" id="CHEBI:49786"/>
    </ligand>
</feature>
<organism evidence="9 10">
    <name type="scientific">Pontiella sulfatireligans</name>
    <dbReference type="NCBI Taxonomy" id="2750658"/>
    <lineage>
        <taxon>Bacteria</taxon>
        <taxon>Pseudomonadati</taxon>
        <taxon>Kiritimatiellota</taxon>
        <taxon>Kiritimatiellia</taxon>
        <taxon>Kiritimatiellales</taxon>
        <taxon>Pontiellaceae</taxon>
        <taxon>Pontiella</taxon>
    </lineage>
</organism>
<keyword evidence="8" id="KW-0460">Magnesium</keyword>
<comment type="cofactor">
    <cofactor evidence="1 8">
        <name>Ni(2+)</name>
        <dbReference type="ChEBI" id="CHEBI:49786"/>
    </cofactor>
</comment>
<keyword evidence="10" id="KW-1185">Reference proteome</keyword>
<evidence type="ECO:0000256" key="3">
    <source>
        <dbReference type="ARBA" id="ARBA00009292"/>
    </source>
</evidence>
<name>A0A6C2UQQ1_9BACT</name>
<reference evidence="9 10" key="1">
    <citation type="submission" date="2019-04" db="EMBL/GenBank/DDBJ databases">
        <authorList>
            <person name="Van Vliet M D."/>
        </authorList>
    </citation>
    <scope>NUCLEOTIDE SEQUENCE [LARGE SCALE GENOMIC DNA]</scope>
    <source>
        <strain evidence="9 10">F21</strain>
    </source>
</reference>
<feature type="binding site" evidence="8">
    <location>
        <position position="457"/>
    </location>
    <ligand>
        <name>Fe cation</name>
        <dbReference type="ChEBI" id="CHEBI:24875"/>
    </ligand>
</feature>
<accession>A0A6C2UQQ1</accession>
<dbReference type="PROSITE" id="PS00507">
    <property type="entry name" value="NI_HGENASE_L_1"/>
    <property type="match status" value="1"/>
</dbReference>
<dbReference type="PANTHER" id="PTHR42958">
    <property type="entry name" value="HYDROGENASE-2 LARGE CHAIN"/>
    <property type="match status" value="1"/>
</dbReference>
<evidence type="ECO:0000256" key="5">
    <source>
        <dbReference type="ARBA" id="ARBA00022596"/>
    </source>
</evidence>
<evidence type="ECO:0000256" key="4">
    <source>
        <dbReference type="ARBA" id="ARBA00011771"/>
    </source>
</evidence>
<feature type="binding site" evidence="8">
    <location>
        <position position="406"/>
    </location>
    <ligand>
        <name>Mg(2+)</name>
        <dbReference type="ChEBI" id="CHEBI:18420"/>
    </ligand>
</feature>
<comment type="subcellular location">
    <subcellularLocation>
        <location evidence="2">Cell envelope</location>
    </subcellularLocation>
</comment>
<evidence type="ECO:0000256" key="1">
    <source>
        <dbReference type="ARBA" id="ARBA00001967"/>
    </source>
</evidence>
<comment type="similarity">
    <text evidence="3">Belongs to the [NiFe]/[NiFeSe] hydrogenase large subunit family.</text>
</comment>
<evidence type="ECO:0000256" key="2">
    <source>
        <dbReference type="ARBA" id="ARBA00004196"/>
    </source>
</evidence>
<keyword evidence="6 8" id="KW-0479">Metal-binding</keyword>
<evidence type="ECO:0000256" key="7">
    <source>
        <dbReference type="ARBA" id="ARBA00023002"/>
    </source>
</evidence>
<dbReference type="GO" id="GO:0016151">
    <property type="term" value="F:nickel cation binding"/>
    <property type="evidence" value="ECO:0007669"/>
    <property type="project" value="InterPro"/>
</dbReference>
<keyword evidence="5 8" id="KW-0533">Nickel</keyword>
<gene>
    <name evidence="9" type="ORF">SCARR_04705</name>
</gene>
<evidence type="ECO:0000313" key="9">
    <source>
        <dbReference type="EMBL" id="VGO22620.1"/>
    </source>
</evidence>
<dbReference type="GO" id="GO:0030313">
    <property type="term" value="C:cell envelope"/>
    <property type="evidence" value="ECO:0007669"/>
    <property type="project" value="UniProtKB-SubCell"/>
</dbReference>